<dbReference type="InterPro" id="IPR001223">
    <property type="entry name" value="Glyco_hydro18_cat"/>
</dbReference>
<dbReference type="PANTHER" id="PTHR11177">
    <property type="entry name" value="CHITINASE"/>
    <property type="match status" value="1"/>
</dbReference>
<dbReference type="GO" id="GO:0008061">
    <property type="term" value="F:chitin binding"/>
    <property type="evidence" value="ECO:0007669"/>
    <property type="project" value="InterPro"/>
</dbReference>
<dbReference type="Gene3D" id="3.20.20.80">
    <property type="entry name" value="Glycosidases"/>
    <property type="match status" value="2"/>
</dbReference>
<evidence type="ECO:0000313" key="10">
    <source>
        <dbReference type="Proteomes" id="UP000000844"/>
    </source>
</evidence>
<dbReference type="InterPro" id="IPR029070">
    <property type="entry name" value="Chitinase_insertion_sf"/>
</dbReference>
<dbReference type="GO" id="GO:0030246">
    <property type="term" value="F:carbohydrate binding"/>
    <property type="evidence" value="ECO:0007669"/>
    <property type="project" value="InterPro"/>
</dbReference>
<dbReference type="eggNOG" id="COG3325">
    <property type="taxonomic scope" value="Bacteria"/>
</dbReference>
<dbReference type="KEGG" id="sna:Snas_4306"/>
<proteinExistence type="predicted"/>
<dbReference type="InterPro" id="IPR050314">
    <property type="entry name" value="Glycosyl_Hydrlase_18"/>
</dbReference>
<evidence type="ECO:0000313" key="9">
    <source>
        <dbReference type="EMBL" id="ADD43953.1"/>
    </source>
</evidence>
<dbReference type="SUPFAM" id="SSF51445">
    <property type="entry name" value="(Trans)glycosidases"/>
    <property type="match status" value="1"/>
</dbReference>
<dbReference type="EC" id="3.2.1.14" evidence="9"/>
<evidence type="ECO:0000256" key="1">
    <source>
        <dbReference type="ARBA" id="ARBA00022801"/>
    </source>
</evidence>
<dbReference type="Pfam" id="PF00704">
    <property type="entry name" value="Glyco_hydro_18"/>
    <property type="match status" value="1"/>
</dbReference>
<dbReference type="OrthoDB" id="3882626at2"/>
<dbReference type="Proteomes" id="UP000000844">
    <property type="component" value="Chromosome"/>
</dbReference>
<dbReference type="SUPFAM" id="SSF54556">
    <property type="entry name" value="Chitinase insertion domain"/>
    <property type="match status" value="1"/>
</dbReference>
<keyword evidence="1 5" id="KW-0378">Hydrolase</keyword>
<dbReference type="InterPro" id="IPR017853">
    <property type="entry name" value="GH"/>
</dbReference>
<dbReference type="SMART" id="SM00636">
    <property type="entry name" value="Glyco_18"/>
    <property type="match status" value="1"/>
</dbReference>
<dbReference type="GO" id="GO:0008843">
    <property type="term" value="F:endochitinase activity"/>
    <property type="evidence" value="ECO:0007669"/>
    <property type="project" value="UniProtKB-EC"/>
</dbReference>
<reference evidence="9 10" key="1">
    <citation type="journal article" date="2009" name="Stand. Genomic Sci.">
        <title>Complete genome sequence of Stackebrandtia nassauensis type strain (LLR-40K-21).</title>
        <authorList>
            <person name="Munk C."/>
            <person name="Lapidus A."/>
            <person name="Copeland A."/>
            <person name="Jando M."/>
            <person name="Mayilraj S."/>
            <person name="Glavina Del Rio T."/>
            <person name="Nolan M."/>
            <person name="Chen F."/>
            <person name="Lucas S."/>
            <person name="Tice H."/>
            <person name="Cheng J.F."/>
            <person name="Han C."/>
            <person name="Detter J.C."/>
            <person name="Bruce D."/>
            <person name="Goodwin L."/>
            <person name="Chain P."/>
            <person name="Pitluck S."/>
            <person name="Goker M."/>
            <person name="Ovchinikova G."/>
            <person name="Pati A."/>
            <person name="Ivanova N."/>
            <person name="Mavromatis K."/>
            <person name="Chen A."/>
            <person name="Palaniappan K."/>
            <person name="Land M."/>
            <person name="Hauser L."/>
            <person name="Chang Y.J."/>
            <person name="Jeffries C.D."/>
            <person name="Bristow J."/>
            <person name="Eisen J.A."/>
            <person name="Markowitz V."/>
            <person name="Hugenholtz P."/>
            <person name="Kyrpides N.C."/>
            <person name="Klenk H.P."/>
        </authorList>
    </citation>
    <scope>NUCLEOTIDE SEQUENCE [LARGE SCALE GENOMIC DNA]</scope>
    <source>
        <strain evidence="10">DSM 44728 / CIP 108903 / NRRL B-16338 / NBRC 102104 / LLR-40K-21</strain>
    </source>
</reference>
<keyword evidence="2" id="KW-0146">Chitin degradation</keyword>
<dbReference type="FunFam" id="2.10.10.20:FF:000001">
    <property type="entry name" value="Secreted chitinase"/>
    <property type="match status" value="1"/>
</dbReference>
<evidence type="ECO:0000256" key="4">
    <source>
        <dbReference type="ARBA" id="ARBA00023295"/>
    </source>
</evidence>
<dbReference type="Gene3D" id="2.10.10.20">
    <property type="entry name" value="Carbohydrate-binding module superfamily 5/12"/>
    <property type="match status" value="1"/>
</dbReference>
<dbReference type="GO" id="GO:0006032">
    <property type="term" value="P:chitin catabolic process"/>
    <property type="evidence" value="ECO:0007669"/>
    <property type="project" value="UniProtKB-KW"/>
</dbReference>
<dbReference type="Gene3D" id="3.10.50.10">
    <property type="match status" value="1"/>
</dbReference>
<keyword evidence="10" id="KW-1185">Reference proteome</keyword>
<dbReference type="eggNOG" id="COG3979">
    <property type="taxonomic scope" value="Bacteria"/>
</dbReference>
<dbReference type="CDD" id="cd06548">
    <property type="entry name" value="GH18_chitinase"/>
    <property type="match status" value="1"/>
</dbReference>
<dbReference type="HOGENOM" id="CLU_002833_13_0_11"/>
<feature type="signal peptide" evidence="7">
    <location>
        <begin position="1"/>
        <end position="31"/>
    </location>
</feature>
<feature type="domain" description="GH18" evidence="8">
    <location>
        <begin position="67"/>
        <end position="536"/>
    </location>
</feature>
<dbReference type="InterPro" id="IPR009470">
    <property type="entry name" value="Chi_C"/>
</dbReference>
<keyword evidence="4 5" id="KW-0326">Glycosidase</keyword>
<protein>
    <submittedName>
        <fullName evidence="9">Chitinase</fullName>
        <ecNumber evidence="9">3.2.1.14</ecNumber>
    </submittedName>
</protein>
<dbReference type="Pfam" id="PF06483">
    <property type="entry name" value="ChiC"/>
    <property type="match status" value="1"/>
</dbReference>
<accession>D3Q3N6</accession>
<dbReference type="InterPro" id="IPR036573">
    <property type="entry name" value="CBM_sf_5/12"/>
</dbReference>
<organism evidence="9 10">
    <name type="scientific">Stackebrandtia nassauensis (strain DSM 44728 / CIP 108903 / NRRL B-16338 / NBRC 102104 / LLR-40K-21)</name>
    <dbReference type="NCBI Taxonomy" id="446470"/>
    <lineage>
        <taxon>Bacteria</taxon>
        <taxon>Bacillati</taxon>
        <taxon>Actinomycetota</taxon>
        <taxon>Actinomycetes</taxon>
        <taxon>Glycomycetales</taxon>
        <taxon>Glycomycetaceae</taxon>
        <taxon>Stackebrandtia</taxon>
    </lineage>
</organism>
<dbReference type="STRING" id="446470.Snas_4306"/>
<dbReference type="InterPro" id="IPR001579">
    <property type="entry name" value="Glyco_hydro_18_chit_AS"/>
</dbReference>
<dbReference type="PANTHER" id="PTHR11177:SF308">
    <property type="entry name" value="CHITINASE A"/>
    <property type="match status" value="1"/>
</dbReference>
<name>D3Q3N6_STANL</name>
<evidence type="ECO:0000256" key="2">
    <source>
        <dbReference type="ARBA" id="ARBA00023024"/>
    </source>
</evidence>
<dbReference type="GO" id="GO:0005576">
    <property type="term" value="C:extracellular region"/>
    <property type="evidence" value="ECO:0007669"/>
    <property type="project" value="InterPro"/>
</dbReference>
<feature type="chain" id="PRO_5003049678" evidence="7">
    <location>
        <begin position="32"/>
        <end position="772"/>
    </location>
</feature>
<keyword evidence="7" id="KW-0732">Signal</keyword>
<dbReference type="SUPFAM" id="SSF51055">
    <property type="entry name" value="Carbohydrate binding domain"/>
    <property type="match status" value="1"/>
</dbReference>
<keyword evidence="3" id="KW-0119">Carbohydrate metabolism</keyword>
<dbReference type="PROSITE" id="PS51910">
    <property type="entry name" value="GH18_2"/>
    <property type="match status" value="1"/>
</dbReference>
<dbReference type="PROSITE" id="PS01095">
    <property type="entry name" value="GH18_1"/>
    <property type="match status" value="1"/>
</dbReference>
<feature type="compositionally biased region" description="Low complexity" evidence="6">
    <location>
        <begin position="701"/>
        <end position="720"/>
    </location>
</feature>
<dbReference type="InterPro" id="IPR003610">
    <property type="entry name" value="CBM5/12"/>
</dbReference>
<sequence>MNRRFLSLVTPIAALVLAGVFGIMITGSAQADDAECRPDGLYKQSGVDVPYCDVYDTAGRETMDSPRRSIGYFASWRTGKDGTPAYLVNDIPWNKITHINYAFAHVKDDKISVGSPTASNPAIGMEWPGVPGAEMDPDLSYKGHFNLLNKYKKQHPNVKTLISVGGWAETGGYFGDDGKRVANGGFYTLAESQTKINTFADSVVDFLRKYGFDGVDIDYEYATSANHAGNPLDFQFSDSRRATLMSGYVKLMKTIREKLNAASAADGKYYMSTAAVSASGWILRGSESYQVTEYLDYANIMSYDLHGAWNHFVGPNAALYDDGTDSEMKHWNVYGTYGMGYLNTDWAYHYFRGSMPAGRINIGTPFYTRGWRNVNGGTNGLWGTSALADQTKCPAGTGGDVGSTVPCGDGALGIDNLWHDKNTMGGEEPAGANPMWHAKNLEEGIQGSYIEDYGLDPENDPTDRLTGTYSRHYADTMEAPWLWNADKKVFLSTEDEESMAAKTKFVIDQGLGGIMFWEMSGDYDWDADAGEYRMGTTLIDQIDAAFANAGPYDATKSNITMPDTQLNVDVTYSGYAVGDANYPINPTMTIKNNSSATIPGGAVLEFDYATSAPCDMTQQSGWTLSTVKCGHTGGNTGGLKGDFQRVALTVPSWQTIAPGASVTVKIVYRLPISTPSNYVLKFGGKSYALSVDHPRLGDPGGDPTSSSSSPTSTPTTDPPDQCTEAAWESTKVYNGGNKVSHKGHNWQAKWWTQGEEPGTTGEWGVWRDLGAC</sequence>
<dbReference type="AlphaFoldDB" id="D3Q3N6"/>
<dbReference type="CAZy" id="CBM5">
    <property type="family name" value="Carbohydrate-Binding Module Family 5"/>
</dbReference>
<evidence type="ECO:0000256" key="7">
    <source>
        <dbReference type="SAM" id="SignalP"/>
    </source>
</evidence>
<dbReference type="RefSeq" id="WP_013019524.1">
    <property type="nucleotide sequence ID" value="NC_013947.1"/>
</dbReference>
<gene>
    <name evidence="9" type="ordered locus">Snas_4306</name>
</gene>
<feature type="region of interest" description="Disordered" evidence="6">
    <location>
        <begin position="693"/>
        <end position="722"/>
    </location>
</feature>
<dbReference type="CAZy" id="GH18">
    <property type="family name" value="Glycoside Hydrolase Family 18"/>
</dbReference>
<dbReference type="Pfam" id="PF02839">
    <property type="entry name" value="CBM_5_12"/>
    <property type="match status" value="1"/>
</dbReference>
<dbReference type="InterPro" id="IPR011583">
    <property type="entry name" value="Chitinase_II/V-like_cat"/>
</dbReference>
<dbReference type="GO" id="GO:0005975">
    <property type="term" value="P:carbohydrate metabolic process"/>
    <property type="evidence" value="ECO:0007669"/>
    <property type="project" value="InterPro"/>
</dbReference>
<evidence type="ECO:0000256" key="5">
    <source>
        <dbReference type="RuleBase" id="RU000489"/>
    </source>
</evidence>
<dbReference type="SMART" id="SM00495">
    <property type="entry name" value="ChtBD3"/>
    <property type="match status" value="1"/>
</dbReference>
<dbReference type="CDD" id="cd12215">
    <property type="entry name" value="ChiC_BD"/>
    <property type="match status" value="1"/>
</dbReference>
<keyword evidence="2" id="KW-0624">Polysaccharide degradation</keyword>
<evidence type="ECO:0000259" key="8">
    <source>
        <dbReference type="PROSITE" id="PS51910"/>
    </source>
</evidence>
<dbReference type="EMBL" id="CP001778">
    <property type="protein sequence ID" value="ADD43953.1"/>
    <property type="molecule type" value="Genomic_DNA"/>
</dbReference>
<evidence type="ECO:0000256" key="6">
    <source>
        <dbReference type="SAM" id="MobiDB-lite"/>
    </source>
</evidence>
<evidence type="ECO:0000256" key="3">
    <source>
        <dbReference type="ARBA" id="ARBA00023277"/>
    </source>
</evidence>